<feature type="region of interest" description="Disordered" evidence="1">
    <location>
        <begin position="60"/>
        <end position="82"/>
    </location>
</feature>
<dbReference type="EMBL" id="JAPFFK010000271">
    <property type="protein sequence ID" value="KAJ6676050.1"/>
    <property type="molecule type" value="Genomic_DNA"/>
</dbReference>
<comment type="caution">
    <text evidence="2">The sequence shown here is derived from an EMBL/GenBank/DDBJ whole genome shotgun (WGS) entry which is preliminary data.</text>
</comment>
<organism evidence="2 3">
    <name type="scientific">Salix purpurea</name>
    <name type="common">Purple osier willow</name>
    <dbReference type="NCBI Taxonomy" id="77065"/>
    <lineage>
        <taxon>Eukaryota</taxon>
        <taxon>Viridiplantae</taxon>
        <taxon>Streptophyta</taxon>
        <taxon>Embryophyta</taxon>
        <taxon>Tracheophyta</taxon>
        <taxon>Spermatophyta</taxon>
        <taxon>Magnoliopsida</taxon>
        <taxon>eudicotyledons</taxon>
        <taxon>Gunneridae</taxon>
        <taxon>Pentapetalae</taxon>
        <taxon>rosids</taxon>
        <taxon>fabids</taxon>
        <taxon>Malpighiales</taxon>
        <taxon>Salicaceae</taxon>
        <taxon>Saliceae</taxon>
        <taxon>Salix</taxon>
    </lineage>
</organism>
<name>A0A9Q0SGC3_SALPP</name>
<evidence type="ECO:0000256" key="1">
    <source>
        <dbReference type="SAM" id="MobiDB-lite"/>
    </source>
</evidence>
<feature type="non-terminal residue" evidence="2">
    <location>
        <position position="82"/>
    </location>
</feature>
<reference evidence="2" key="2">
    <citation type="journal article" date="2023" name="Int. J. Mol. Sci.">
        <title>De Novo Assembly and Annotation of 11 Diverse Shrub Willow (Salix) Genomes Reveals Novel Gene Organization in Sex-Linked Regions.</title>
        <authorList>
            <person name="Hyden B."/>
            <person name="Feng K."/>
            <person name="Yates T.B."/>
            <person name="Jawdy S."/>
            <person name="Cereghino C."/>
            <person name="Smart L.B."/>
            <person name="Muchero W."/>
        </authorList>
    </citation>
    <scope>NUCLEOTIDE SEQUENCE</scope>
    <source>
        <tissue evidence="2">Shoot tip</tissue>
    </source>
</reference>
<reference evidence="2" key="1">
    <citation type="submission" date="2022-11" db="EMBL/GenBank/DDBJ databases">
        <authorList>
            <person name="Hyden B.L."/>
            <person name="Feng K."/>
            <person name="Yates T."/>
            <person name="Jawdy S."/>
            <person name="Smart L.B."/>
            <person name="Muchero W."/>
        </authorList>
    </citation>
    <scope>NUCLEOTIDE SEQUENCE</scope>
    <source>
        <tissue evidence="2">Shoot tip</tissue>
    </source>
</reference>
<proteinExistence type="predicted"/>
<evidence type="ECO:0000313" key="2">
    <source>
        <dbReference type="EMBL" id="KAJ6676050.1"/>
    </source>
</evidence>
<dbReference type="AlphaFoldDB" id="A0A9Q0SGC3"/>
<accession>A0A9Q0SGC3</accession>
<protein>
    <submittedName>
        <fullName evidence="2">Uncharacterized protein</fullName>
    </submittedName>
</protein>
<sequence length="82" mass="8869">MGPISRTCVMCPPFRRVPRLAHRAVGLPSTCPAALAARLTRAERHYPRLSLGPTIARAISYGSSSSQPRDGGPPCEAEWAQR</sequence>
<evidence type="ECO:0000313" key="3">
    <source>
        <dbReference type="Proteomes" id="UP001151532"/>
    </source>
</evidence>
<gene>
    <name evidence="2" type="ORF">OIU79_020357</name>
</gene>
<dbReference type="Proteomes" id="UP001151532">
    <property type="component" value="Unassembled WGS sequence"/>
</dbReference>
<dbReference type="OrthoDB" id="1919066at2759"/>
<keyword evidence="3" id="KW-1185">Reference proteome</keyword>